<evidence type="ECO:0000313" key="4">
    <source>
        <dbReference type="EMBL" id="MBC8535915.1"/>
    </source>
</evidence>
<comment type="similarity">
    <text evidence="2">Belongs to the prokaryotic Ku family.</text>
</comment>
<evidence type="ECO:0000313" key="5">
    <source>
        <dbReference type="Proteomes" id="UP000620366"/>
    </source>
</evidence>
<comment type="caution">
    <text evidence="4">The sequence shown here is derived from an EMBL/GenBank/DDBJ whole genome shotgun (WGS) entry which is preliminary data.</text>
</comment>
<accession>A0A926DBG4</accession>
<organism evidence="4 5">
    <name type="scientific">Feifania hominis</name>
    <dbReference type="NCBI Taxonomy" id="2763660"/>
    <lineage>
        <taxon>Bacteria</taxon>
        <taxon>Bacillati</taxon>
        <taxon>Bacillota</taxon>
        <taxon>Clostridia</taxon>
        <taxon>Eubacteriales</taxon>
        <taxon>Feifaniaceae</taxon>
        <taxon>Feifania</taxon>
    </lineage>
</organism>
<dbReference type="PANTHER" id="PTHR41251">
    <property type="entry name" value="NON-HOMOLOGOUS END JOINING PROTEIN KU"/>
    <property type="match status" value="1"/>
</dbReference>
<keyword evidence="5" id="KW-1185">Reference proteome</keyword>
<comment type="function">
    <text evidence="2">With LigD forms a non-homologous end joining (NHEJ) DNA repair enzyme, which repairs dsDNA breaks with reduced fidelity. Binds linear dsDNA with 5'- and 3'- overhangs but not closed circular dsDNA nor ssDNA. Recruits and stimulates the ligase activity of LigD.</text>
</comment>
<name>A0A926DBG4_9FIRM</name>
<dbReference type="InterPro" id="IPR016194">
    <property type="entry name" value="SPOC-like_C_dom_sf"/>
</dbReference>
<dbReference type="RefSeq" id="WP_249299657.1">
    <property type="nucleotide sequence ID" value="NZ_JACRSP010000002.1"/>
</dbReference>
<dbReference type="Proteomes" id="UP000620366">
    <property type="component" value="Unassembled WGS sequence"/>
</dbReference>
<gene>
    <name evidence="2" type="primary">ku</name>
    <name evidence="4" type="ORF">H8695_04315</name>
</gene>
<dbReference type="GO" id="GO:0003690">
    <property type="term" value="F:double-stranded DNA binding"/>
    <property type="evidence" value="ECO:0007669"/>
    <property type="project" value="UniProtKB-UniRule"/>
</dbReference>
<comment type="subunit">
    <text evidence="2">Homodimer. Interacts with LigD.</text>
</comment>
<dbReference type="Pfam" id="PF02735">
    <property type="entry name" value="Ku"/>
    <property type="match status" value="1"/>
</dbReference>
<feature type="domain" description="Ku" evidence="3">
    <location>
        <begin position="53"/>
        <end position="181"/>
    </location>
</feature>
<dbReference type="InterPro" id="IPR009187">
    <property type="entry name" value="Prok_Ku"/>
</dbReference>
<dbReference type="HAMAP" id="MF_01875">
    <property type="entry name" value="Prokaryotic_Ku"/>
    <property type="match status" value="1"/>
</dbReference>
<protein>
    <recommendedName>
        <fullName evidence="2">Non-homologous end joining protein Ku</fullName>
    </recommendedName>
</protein>
<keyword evidence="2" id="KW-0234">DNA repair</keyword>
<dbReference type="NCBIfam" id="TIGR02772">
    <property type="entry name" value="Ku_bact"/>
    <property type="match status" value="1"/>
</dbReference>
<dbReference type="SMART" id="SM00559">
    <property type="entry name" value="Ku78"/>
    <property type="match status" value="1"/>
</dbReference>
<dbReference type="GO" id="GO:0006310">
    <property type="term" value="P:DNA recombination"/>
    <property type="evidence" value="ECO:0007669"/>
    <property type="project" value="UniProtKB-KW"/>
</dbReference>
<evidence type="ECO:0000256" key="1">
    <source>
        <dbReference type="ARBA" id="ARBA00023125"/>
    </source>
</evidence>
<dbReference type="InterPro" id="IPR006164">
    <property type="entry name" value="DNA_bd_Ku70/Ku80"/>
</dbReference>
<keyword evidence="2" id="KW-0233">DNA recombination</keyword>
<keyword evidence="2" id="KW-0227">DNA damage</keyword>
<proteinExistence type="inferred from homology"/>
<evidence type="ECO:0000259" key="3">
    <source>
        <dbReference type="SMART" id="SM00559"/>
    </source>
</evidence>
<dbReference type="Gene3D" id="2.40.290.10">
    <property type="match status" value="1"/>
</dbReference>
<dbReference type="PANTHER" id="PTHR41251:SF1">
    <property type="entry name" value="NON-HOMOLOGOUS END JOINING PROTEIN KU"/>
    <property type="match status" value="1"/>
</dbReference>
<dbReference type="GO" id="GO:0006303">
    <property type="term" value="P:double-strand break repair via nonhomologous end joining"/>
    <property type="evidence" value="ECO:0007669"/>
    <property type="project" value="UniProtKB-UniRule"/>
</dbReference>
<dbReference type="AlphaFoldDB" id="A0A926DBG4"/>
<reference evidence="4" key="1">
    <citation type="submission" date="2020-08" db="EMBL/GenBank/DDBJ databases">
        <title>Genome public.</title>
        <authorList>
            <person name="Liu C."/>
            <person name="Sun Q."/>
        </authorList>
    </citation>
    <scope>NUCLEOTIDE SEQUENCE</scope>
    <source>
        <strain evidence="4">BX7</strain>
    </source>
</reference>
<dbReference type="SUPFAM" id="SSF100939">
    <property type="entry name" value="SPOC domain-like"/>
    <property type="match status" value="1"/>
</dbReference>
<keyword evidence="1 2" id="KW-0238">DNA-binding</keyword>
<evidence type="ECO:0000256" key="2">
    <source>
        <dbReference type="HAMAP-Rule" id="MF_01875"/>
    </source>
</evidence>
<dbReference type="PIRSF" id="PIRSF006493">
    <property type="entry name" value="Prok_Ku"/>
    <property type="match status" value="1"/>
</dbReference>
<sequence length="266" mass="29757">MPISHKGAISFGLVHIPVALHTATQDNDIRFNQLCKSDLSRVRYKKVCAGCGAEVTSNADIVKGFEYDKDQYVVITDEDFEKIKTERDRSIQILHFTDLASIRPIYYDKTYHVLPEAGGERAFSLLWRAMLDEQKVAIGKTVLGTKETLLCILPTDSGLLIETLFFADEIRSLPREVNLPEPAEQELAMAKTLISSMDRPFEPAAYHDEYQARLRKLIEDKIAGREVVTPAAEAPGNVVDLMQALKASIEQQGKKPQRAPRKKGAS</sequence>
<dbReference type="CDD" id="cd00789">
    <property type="entry name" value="KU_like"/>
    <property type="match status" value="1"/>
</dbReference>
<dbReference type="EMBL" id="JACRSP010000002">
    <property type="protein sequence ID" value="MBC8535915.1"/>
    <property type="molecule type" value="Genomic_DNA"/>
</dbReference>